<gene>
    <name evidence="1" type="ORF">ACFFJ8_04965</name>
</gene>
<keyword evidence="2" id="KW-1185">Reference proteome</keyword>
<dbReference type="RefSeq" id="WP_256555433.1">
    <property type="nucleotide sequence ID" value="NZ_JANHOF010000009.1"/>
</dbReference>
<dbReference type="Proteomes" id="UP001589818">
    <property type="component" value="Unassembled WGS sequence"/>
</dbReference>
<evidence type="ECO:0000313" key="1">
    <source>
        <dbReference type="EMBL" id="MFC0390724.1"/>
    </source>
</evidence>
<sequence length="71" mass="7735">MAVIVICSIVPFMTLRSSTVIVVDNTRLAPFSGHIGKSSEYNGIYLFELKNATAEQALASHKFLSSFLLEG</sequence>
<proteinExistence type="predicted"/>
<comment type="caution">
    <text evidence="1">The sequence shown here is derived from an EMBL/GenBank/DDBJ whole genome shotgun (WGS) entry which is preliminary data.</text>
</comment>
<protein>
    <submittedName>
        <fullName evidence="1">Uncharacterized protein</fullName>
    </submittedName>
</protein>
<name>A0ABV6J4C3_9BACL</name>
<accession>A0ABV6J4C3</accession>
<dbReference type="EMBL" id="JBHLVF010000009">
    <property type="protein sequence ID" value="MFC0390724.1"/>
    <property type="molecule type" value="Genomic_DNA"/>
</dbReference>
<reference evidence="1 2" key="1">
    <citation type="submission" date="2024-09" db="EMBL/GenBank/DDBJ databases">
        <authorList>
            <person name="Sun Q."/>
            <person name="Mori K."/>
        </authorList>
    </citation>
    <scope>NUCLEOTIDE SEQUENCE [LARGE SCALE GENOMIC DNA]</scope>
    <source>
        <strain evidence="1 2">CCM 4839</strain>
    </source>
</reference>
<organism evidence="1 2">
    <name type="scientific">Paenibacillus mendelii</name>
    <dbReference type="NCBI Taxonomy" id="206163"/>
    <lineage>
        <taxon>Bacteria</taxon>
        <taxon>Bacillati</taxon>
        <taxon>Bacillota</taxon>
        <taxon>Bacilli</taxon>
        <taxon>Bacillales</taxon>
        <taxon>Paenibacillaceae</taxon>
        <taxon>Paenibacillus</taxon>
    </lineage>
</organism>
<evidence type="ECO:0000313" key="2">
    <source>
        <dbReference type="Proteomes" id="UP001589818"/>
    </source>
</evidence>